<gene>
    <name evidence="2" type="ORF">ILEXP_LOCUS37740</name>
</gene>
<dbReference type="EMBL" id="CAUOFW020005057">
    <property type="protein sequence ID" value="CAK9168361.1"/>
    <property type="molecule type" value="Genomic_DNA"/>
</dbReference>
<feature type="region of interest" description="Disordered" evidence="1">
    <location>
        <begin position="15"/>
        <end position="38"/>
    </location>
</feature>
<name>A0ABC8TKL4_9AQUA</name>
<evidence type="ECO:0000313" key="3">
    <source>
        <dbReference type="Proteomes" id="UP001642360"/>
    </source>
</evidence>
<dbReference type="AlphaFoldDB" id="A0ABC8TKL4"/>
<keyword evidence="3" id="KW-1185">Reference proteome</keyword>
<organism evidence="2 3">
    <name type="scientific">Ilex paraguariensis</name>
    <name type="common">yerba mate</name>
    <dbReference type="NCBI Taxonomy" id="185542"/>
    <lineage>
        <taxon>Eukaryota</taxon>
        <taxon>Viridiplantae</taxon>
        <taxon>Streptophyta</taxon>
        <taxon>Embryophyta</taxon>
        <taxon>Tracheophyta</taxon>
        <taxon>Spermatophyta</taxon>
        <taxon>Magnoliopsida</taxon>
        <taxon>eudicotyledons</taxon>
        <taxon>Gunneridae</taxon>
        <taxon>Pentapetalae</taxon>
        <taxon>asterids</taxon>
        <taxon>campanulids</taxon>
        <taxon>Aquifoliales</taxon>
        <taxon>Aquifoliaceae</taxon>
        <taxon>Ilex</taxon>
    </lineage>
</organism>
<comment type="caution">
    <text evidence="2">The sequence shown here is derived from an EMBL/GenBank/DDBJ whole genome shotgun (WGS) entry which is preliminary data.</text>
</comment>
<protein>
    <submittedName>
        <fullName evidence="2">Uncharacterized protein</fullName>
    </submittedName>
</protein>
<accession>A0ABC8TKL4</accession>
<evidence type="ECO:0000256" key="1">
    <source>
        <dbReference type="SAM" id="MobiDB-lite"/>
    </source>
</evidence>
<evidence type="ECO:0000313" key="2">
    <source>
        <dbReference type="EMBL" id="CAK9168361.1"/>
    </source>
</evidence>
<dbReference type="Proteomes" id="UP001642360">
    <property type="component" value="Unassembled WGS sequence"/>
</dbReference>
<reference evidence="2 3" key="1">
    <citation type="submission" date="2024-02" db="EMBL/GenBank/DDBJ databases">
        <authorList>
            <person name="Vignale AGUSTIN F."/>
            <person name="Sosa J E."/>
            <person name="Modenutti C."/>
        </authorList>
    </citation>
    <scope>NUCLEOTIDE SEQUENCE [LARGE SCALE GENOMIC DNA]</scope>
</reference>
<proteinExistence type="predicted"/>
<sequence>MQLKLKRILAQMREDARAASSDADGADSEQVMARSEELRGTGHQLSILPLAVDRRSDVLKSGGRGESQLALSSVK</sequence>